<feature type="domain" description="TGS" evidence="15">
    <location>
        <begin position="1"/>
        <end position="61"/>
    </location>
</feature>
<evidence type="ECO:0000256" key="7">
    <source>
        <dbReference type="ARBA" id="ARBA00022833"/>
    </source>
</evidence>
<dbReference type="Gene3D" id="3.40.50.800">
    <property type="entry name" value="Anticodon-binding domain"/>
    <property type="match status" value="1"/>
</dbReference>
<comment type="caution">
    <text evidence="13">Lacks conserved residue(s) required for the propagation of feature annotation.</text>
</comment>
<dbReference type="PRINTS" id="PR01047">
    <property type="entry name" value="TRNASYNTHTHR"/>
</dbReference>
<comment type="similarity">
    <text evidence="1 13">Belongs to the class-II aminoacyl-tRNA synthetase family.</text>
</comment>
<evidence type="ECO:0000256" key="9">
    <source>
        <dbReference type="ARBA" id="ARBA00022884"/>
    </source>
</evidence>
<dbReference type="FunFam" id="3.30.54.20:FF:000002">
    <property type="entry name" value="Threonine--tRNA ligase"/>
    <property type="match status" value="1"/>
</dbReference>
<evidence type="ECO:0000256" key="6">
    <source>
        <dbReference type="ARBA" id="ARBA00022741"/>
    </source>
</evidence>
<evidence type="ECO:0000256" key="1">
    <source>
        <dbReference type="ARBA" id="ARBA00008226"/>
    </source>
</evidence>
<reference evidence="16" key="1">
    <citation type="submission" date="2019-11" db="EMBL/GenBank/DDBJ databases">
        <authorList>
            <person name="Feng L."/>
        </authorList>
    </citation>
    <scope>NUCLEOTIDE SEQUENCE</scope>
    <source>
        <strain evidence="16">IbartlettiiLFYP30</strain>
    </source>
</reference>
<dbReference type="InterPro" id="IPR002314">
    <property type="entry name" value="aa-tRNA-synt_IIb"/>
</dbReference>
<dbReference type="NCBIfam" id="TIGR00418">
    <property type="entry name" value="thrS"/>
    <property type="match status" value="1"/>
</dbReference>
<dbReference type="Pfam" id="PF02824">
    <property type="entry name" value="TGS"/>
    <property type="match status" value="1"/>
</dbReference>
<dbReference type="InterPro" id="IPR012676">
    <property type="entry name" value="TGS-like"/>
</dbReference>
<dbReference type="PROSITE" id="PS51880">
    <property type="entry name" value="TGS"/>
    <property type="match status" value="1"/>
</dbReference>
<dbReference type="PANTHER" id="PTHR11451">
    <property type="entry name" value="THREONINE-TRNA LIGASE"/>
    <property type="match status" value="1"/>
</dbReference>
<dbReference type="Pfam" id="PF00587">
    <property type="entry name" value="tRNA-synt_2b"/>
    <property type="match status" value="1"/>
</dbReference>
<dbReference type="EC" id="6.1.1.3" evidence="13"/>
<dbReference type="HAMAP" id="MF_00184">
    <property type="entry name" value="Thr_tRNA_synth"/>
    <property type="match status" value="1"/>
</dbReference>
<dbReference type="InterPro" id="IPR012675">
    <property type="entry name" value="Beta-grasp_dom_sf"/>
</dbReference>
<dbReference type="PANTHER" id="PTHR11451:SF44">
    <property type="entry name" value="THREONINE--TRNA LIGASE, CHLOROPLASTIC_MITOCHONDRIAL 2"/>
    <property type="match status" value="1"/>
</dbReference>
<dbReference type="SUPFAM" id="SSF55681">
    <property type="entry name" value="Class II aaRS and biotin synthetases"/>
    <property type="match status" value="1"/>
</dbReference>
<keyword evidence="2 13" id="KW-0963">Cytoplasm</keyword>
<dbReference type="CDD" id="cd00860">
    <property type="entry name" value="ThrRS_anticodon"/>
    <property type="match status" value="1"/>
</dbReference>
<evidence type="ECO:0000259" key="14">
    <source>
        <dbReference type="PROSITE" id="PS50862"/>
    </source>
</evidence>
<dbReference type="FunFam" id="3.30.980.10:FF:000005">
    <property type="entry name" value="Threonyl-tRNA synthetase, mitochondrial"/>
    <property type="match status" value="1"/>
</dbReference>
<evidence type="ECO:0000259" key="15">
    <source>
        <dbReference type="PROSITE" id="PS51880"/>
    </source>
</evidence>
<dbReference type="AlphaFoldDB" id="A0A6N3FL21"/>
<feature type="binding site" evidence="13">
    <location>
        <position position="509"/>
    </location>
    <ligand>
        <name>Zn(2+)</name>
        <dbReference type="ChEBI" id="CHEBI:29105"/>
        <note>catalytic</note>
    </ligand>
</feature>
<dbReference type="Gene3D" id="3.10.20.30">
    <property type="match status" value="1"/>
</dbReference>
<evidence type="ECO:0000256" key="8">
    <source>
        <dbReference type="ARBA" id="ARBA00022840"/>
    </source>
</evidence>
<dbReference type="Pfam" id="PF03129">
    <property type="entry name" value="HGTP_anticodon"/>
    <property type="match status" value="1"/>
</dbReference>
<dbReference type="Gene3D" id="3.30.930.10">
    <property type="entry name" value="Bira Bifunctional Protein, Domain 2"/>
    <property type="match status" value="1"/>
</dbReference>
<dbReference type="Gene3D" id="3.30.980.10">
    <property type="entry name" value="Threonyl-trna Synthetase, Chain A, domain 2"/>
    <property type="match status" value="1"/>
</dbReference>
<keyword evidence="5 13" id="KW-0479">Metal-binding</keyword>
<keyword evidence="9 13" id="KW-0694">RNA-binding</keyword>
<dbReference type="InterPro" id="IPR018163">
    <property type="entry name" value="Thr/Ala-tRNA-synth_IIc_edit"/>
</dbReference>
<feature type="binding site" evidence="13">
    <location>
        <position position="333"/>
    </location>
    <ligand>
        <name>Zn(2+)</name>
        <dbReference type="ChEBI" id="CHEBI:29105"/>
        <note>catalytic</note>
    </ligand>
</feature>
<comment type="subunit">
    <text evidence="13">Homodimer.</text>
</comment>
<dbReference type="Gene3D" id="3.30.54.20">
    <property type="match status" value="1"/>
</dbReference>
<name>A0A6N3FL21_9FIRM</name>
<dbReference type="EMBL" id="CACRUE010000044">
    <property type="protein sequence ID" value="VYU52546.1"/>
    <property type="molecule type" value="Genomic_DNA"/>
</dbReference>
<evidence type="ECO:0000256" key="12">
    <source>
        <dbReference type="ARBA" id="ARBA00049515"/>
    </source>
</evidence>
<dbReference type="InterPro" id="IPR006195">
    <property type="entry name" value="aa-tRNA-synth_II"/>
</dbReference>
<evidence type="ECO:0000256" key="3">
    <source>
        <dbReference type="ARBA" id="ARBA00022555"/>
    </source>
</evidence>
<keyword evidence="7 13" id="KW-0862">Zinc</keyword>
<proteinExistence type="inferred from homology"/>
<dbReference type="InterPro" id="IPR045864">
    <property type="entry name" value="aa-tRNA-synth_II/BPL/LPL"/>
</dbReference>
<keyword evidence="11 13" id="KW-0030">Aminoacyl-tRNA synthetase</keyword>
<dbReference type="GO" id="GO:0016740">
    <property type="term" value="F:transferase activity"/>
    <property type="evidence" value="ECO:0007669"/>
    <property type="project" value="UniProtKB-ARBA"/>
</dbReference>
<dbReference type="InterPro" id="IPR004095">
    <property type="entry name" value="TGS"/>
</dbReference>
<dbReference type="CDD" id="cd00771">
    <property type="entry name" value="ThrRS_core"/>
    <property type="match status" value="1"/>
</dbReference>
<comment type="cofactor">
    <cofactor evidence="13">
        <name>Zn(2+)</name>
        <dbReference type="ChEBI" id="CHEBI:29105"/>
    </cofactor>
    <text evidence="13">Binds 1 zinc ion per subunit.</text>
</comment>
<evidence type="ECO:0000256" key="10">
    <source>
        <dbReference type="ARBA" id="ARBA00022917"/>
    </source>
</evidence>
<keyword evidence="6 13" id="KW-0547">Nucleotide-binding</keyword>
<dbReference type="SUPFAM" id="SSF52954">
    <property type="entry name" value="Class II aaRS ABD-related"/>
    <property type="match status" value="1"/>
</dbReference>
<dbReference type="GO" id="GO:0006435">
    <property type="term" value="P:threonyl-tRNA aminoacylation"/>
    <property type="evidence" value="ECO:0007669"/>
    <property type="project" value="UniProtKB-UniRule"/>
</dbReference>
<dbReference type="GO" id="GO:0140096">
    <property type="term" value="F:catalytic activity, acting on a protein"/>
    <property type="evidence" value="ECO:0007669"/>
    <property type="project" value="UniProtKB-ARBA"/>
</dbReference>
<dbReference type="InterPro" id="IPR002320">
    <property type="entry name" value="Thr-tRNA-ligase_IIa"/>
</dbReference>
<sequence length="639" mass="73438">MIKVTLKDGSIKEFEGKVSVLDIAKSISEGLARAVVAASVNGETVGLDYEVCEDCELNLYKFDDEEGKDVFRHTSAHMLAQALKRLYPGVKLAIGPSIENGFYYDIDLDHRITEEELAKIEAEMKKIAKEDLKIERYELSKEDALKWAKENGEDYKVELIEELPEGEVISFYKQGDFADLCRGPHLPSTKKVKAVKLLSVAGAYWRGDEKNKMLQRIYGTSFEKNKDLEAYLHLMEEAKKRDHRKLGKELELFFIPEEGPGFPLFMPKGMQLKNALLDFWRQVHREDNYVEIETPIILNRHLWETSGHWYHYKENMYTVKIDEQDFAIKPMNCPGGMLYYKSKPHSYRDFPMRVAELGRVHRHELSGALHGLMRVRAFTQDDAHIFMLPEQIKDEIKDVVRLIDSVYKVFGFQYGVELSTRPEDSMGTDEEWEIAENGLREALEELGLPYEINEGDGAFYGPKIDFHLRDCLGRTWQCGTIQLDMQLPQRFDATYIGQDGEKHRPVMIHRVLLGSIERFIGILIEHYAGKFPVWIAPTQVKILPISDKFNAYAQEVKDALFAKGLRVEIDDRAEKIGFKIREAQLEKVPYMLVVGEKEVEGNAVSVRSRDKGEMGSLSVDEFVAMVCKEVEDKVNVIQN</sequence>
<evidence type="ECO:0000256" key="4">
    <source>
        <dbReference type="ARBA" id="ARBA00022598"/>
    </source>
</evidence>
<dbReference type="GO" id="GO:0004829">
    <property type="term" value="F:threonine-tRNA ligase activity"/>
    <property type="evidence" value="ECO:0007669"/>
    <property type="project" value="UniProtKB-UniRule"/>
</dbReference>
<evidence type="ECO:0000256" key="11">
    <source>
        <dbReference type="ARBA" id="ARBA00023146"/>
    </source>
</evidence>
<dbReference type="GO" id="GO:0000049">
    <property type="term" value="F:tRNA binding"/>
    <property type="evidence" value="ECO:0007669"/>
    <property type="project" value="UniProtKB-KW"/>
</dbReference>
<dbReference type="SUPFAM" id="SSF81271">
    <property type="entry name" value="TGS-like"/>
    <property type="match status" value="1"/>
</dbReference>
<gene>
    <name evidence="16" type="primary">thrZ</name>
    <name evidence="13" type="synonym">thrS</name>
    <name evidence="16" type="ORF">IBLFYP30_00451</name>
</gene>
<dbReference type="InterPro" id="IPR036621">
    <property type="entry name" value="Anticodon-bd_dom_sf"/>
</dbReference>
<dbReference type="RefSeq" id="WP_048926595.1">
    <property type="nucleotide sequence ID" value="NZ_CACRUE010000044.1"/>
</dbReference>
<dbReference type="GO" id="GO:0046872">
    <property type="term" value="F:metal ion binding"/>
    <property type="evidence" value="ECO:0007669"/>
    <property type="project" value="UniProtKB-KW"/>
</dbReference>
<dbReference type="PROSITE" id="PS50862">
    <property type="entry name" value="AA_TRNA_LIGASE_II"/>
    <property type="match status" value="1"/>
</dbReference>
<keyword evidence="10 13" id="KW-0648">Protein biosynthesis</keyword>
<comment type="subcellular location">
    <subcellularLocation>
        <location evidence="13">Cytoplasm</location>
    </subcellularLocation>
</comment>
<keyword evidence="8 13" id="KW-0067">ATP-binding</keyword>
<dbReference type="SUPFAM" id="SSF55186">
    <property type="entry name" value="ThrRS/AlaRS common domain"/>
    <property type="match status" value="1"/>
</dbReference>
<evidence type="ECO:0000256" key="5">
    <source>
        <dbReference type="ARBA" id="ARBA00022723"/>
    </source>
</evidence>
<keyword evidence="3 13" id="KW-0820">tRNA-binding</keyword>
<accession>A0A6N3FL21</accession>
<protein>
    <recommendedName>
        <fullName evidence="13">Threonine--tRNA ligase</fullName>
        <ecNumber evidence="13">6.1.1.3</ecNumber>
    </recommendedName>
    <alternativeName>
        <fullName evidence="13">Threonyl-tRNA synthetase</fullName>
        <shortName evidence="13">ThrRS</shortName>
    </alternativeName>
</protein>
<feature type="binding site" evidence="13">
    <location>
        <position position="384"/>
    </location>
    <ligand>
        <name>Zn(2+)</name>
        <dbReference type="ChEBI" id="CHEBI:29105"/>
        <note>catalytic</note>
    </ligand>
</feature>
<dbReference type="InterPro" id="IPR047246">
    <property type="entry name" value="ThrRS_anticodon"/>
</dbReference>
<dbReference type="InterPro" id="IPR033728">
    <property type="entry name" value="ThrRS_core"/>
</dbReference>
<dbReference type="CDD" id="cd01667">
    <property type="entry name" value="TGS_ThrRS"/>
    <property type="match status" value="1"/>
</dbReference>
<dbReference type="SMART" id="SM00863">
    <property type="entry name" value="tRNA_SAD"/>
    <property type="match status" value="1"/>
</dbReference>
<comment type="catalytic activity">
    <reaction evidence="12 13">
        <text>tRNA(Thr) + L-threonine + ATP = L-threonyl-tRNA(Thr) + AMP + diphosphate + H(+)</text>
        <dbReference type="Rhea" id="RHEA:24624"/>
        <dbReference type="Rhea" id="RHEA-COMP:9670"/>
        <dbReference type="Rhea" id="RHEA-COMP:9704"/>
        <dbReference type="ChEBI" id="CHEBI:15378"/>
        <dbReference type="ChEBI" id="CHEBI:30616"/>
        <dbReference type="ChEBI" id="CHEBI:33019"/>
        <dbReference type="ChEBI" id="CHEBI:57926"/>
        <dbReference type="ChEBI" id="CHEBI:78442"/>
        <dbReference type="ChEBI" id="CHEBI:78534"/>
        <dbReference type="ChEBI" id="CHEBI:456215"/>
        <dbReference type="EC" id="6.1.1.3"/>
    </reaction>
</comment>
<dbReference type="Pfam" id="PF07973">
    <property type="entry name" value="tRNA_SAD"/>
    <property type="match status" value="1"/>
</dbReference>
<dbReference type="FunFam" id="3.40.50.800:FF:000001">
    <property type="entry name" value="Threonine--tRNA ligase"/>
    <property type="match status" value="1"/>
</dbReference>
<organism evidence="16">
    <name type="scientific">Intestinibacter bartlettii</name>
    <dbReference type="NCBI Taxonomy" id="261299"/>
    <lineage>
        <taxon>Bacteria</taxon>
        <taxon>Bacillati</taxon>
        <taxon>Bacillota</taxon>
        <taxon>Clostridia</taxon>
        <taxon>Peptostreptococcales</taxon>
        <taxon>Peptostreptococcaceae</taxon>
        <taxon>Intestinibacter</taxon>
    </lineage>
</organism>
<dbReference type="InterPro" id="IPR012947">
    <property type="entry name" value="tRNA_SAD"/>
</dbReference>
<evidence type="ECO:0000256" key="2">
    <source>
        <dbReference type="ARBA" id="ARBA00022490"/>
    </source>
</evidence>
<evidence type="ECO:0000256" key="13">
    <source>
        <dbReference type="HAMAP-Rule" id="MF_00184"/>
    </source>
</evidence>
<dbReference type="GO" id="GO:0005737">
    <property type="term" value="C:cytoplasm"/>
    <property type="evidence" value="ECO:0007669"/>
    <property type="project" value="UniProtKB-SubCell"/>
</dbReference>
<dbReference type="InterPro" id="IPR004154">
    <property type="entry name" value="Anticodon-bd"/>
</dbReference>
<evidence type="ECO:0000313" key="16">
    <source>
        <dbReference type="EMBL" id="VYU52546.1"/>
    </source>
</evidence>
<dbReference type="GO" id="GO:0005524">
    <property type="term" value="F:ATP binding"/>
    <property type="evidence" value="ECO:0007669"/>
    <property type="project" value="UniProtKB-UniRule"/>
</dbReference>
<keyword evidence="4 13" id="KW-0436">Ligase</keyword>
<dbReference type="FunFam" id="3.30.930.10:FF:000002">
    <property type="entry name" value="Threonine--tRNA ligase"/>
    <property type="match status" value="1"/>
</dbReference>
<feature type="domain" description="Aminoacyl-transfer RNA synthetases class-II family profile" evidence="14">
    <location>
        <begin position="267"/>
        <end position="532"/>
    </location>
</feature>